<organism evidence="2">
    <name type="scientific">Streptomyces sp. F11</name>
    <dbReference type="NCBI Taxonomy" id="319318"/>
    <lineage>
        <taxon>Bacteria</taxon>
        <taxon>Bacillati</taxon>
        <taxon>Actinomycetota</taxon>
        <taxon>Actinomycetes</taxon>
        <taxon>Kitasatosporales</taxon>
        <taxon>Streptomycetaceae</taxon>
        <taxon>Streptomyces</taxon>
    </lineage>
</organism>
<gene>
    <name evidence="2" type="ORF">pFP11.30c</name>
</gene>
<name>Q58IP9_9ACTN</name>
<geneLocation type="plasmid" evidence="2">
    <name>pFP11</name>
</geneLocation>
<evidence type="ECO:0000256" key="1">
    <source>
        <dbReference type="SAM" id="MobiDB-lite"/>
    </source>
</evidence>
<dbReference type="RefSeq" id="WP_011265229.1">
    <property type="nucleotide sequence ID" value="NC_006911.1"/>
</dbReference>
<reference evidence="2" key="1">
    <citation type="journal article" date="2008" name="Appl. Environ. Microbiol.">
        <title>Characterization of replication and conjugation of Streptomyces circular plasmids pFP1 and pFP11 and their ability to propagate in linear mode with artificially attached telomeres.</title>
        <authorList>
            <person name="Zhang R."/>
            <person name="Zeng A."/>
            <person name="Fang P."/>
            <person name="Qin Z."/>
        </authorList>
    </citation>
    <scope>NUCLEOTIDE SEQUENCE</scope>
    <source>
        <strain evidence="2">F11</strain>
        <plasmid evidence="2">pFP11</plasmid>
    </source>
</reference>
<protein>
    <submittedName>
        <fullName evidence="2">Uncharacterized protein</fullName>
    </submittedName>
</protein>
<dbReference type="EMBL" id="AY943952">
    <property type="protein sequence ID" value="AAX51334.1"/>
    <property type="molecule type" value="Genomic_DNA"/>
</dbReference>
<feature type="region of interest" description="Disordered" evidence="1">
    <location>
        <begin position="1"/>
        <end position="98"/>
    </location>
</feature>
<proteinExistence type="predicted"/>
<dbReference type="AlphaFoldDB" id="Q58IP9"/>
<evidence type="ECO:0000313" key="2">
    <source>
        <dbReference type="EMBL" id="AAX51334.1"/>
    </source>
</evidence>
<keyword evidence="2" id="KW-0614">Plasmid</keyword>
<feature type="compositionally biased region" description="Basic and acidic residues" evidence="1">
    <location>
        <begin position="7"/>
        <end position="24"/>
    </location>
</feature>
<sequence length="154" mass="16423">MPSFLDKAAESDKEIRKTQEKDPADLSGAQEPDWDNPESWGGGGPEAGDSASGNAGDTADGNEDQERKPPARKPPVSAPSGTSRAPRRRGRPRGPERVALTVRILTSTDRKLTAAVEQTGLNPQTIVEQAMEAHFRRLKIEDPGKPTESGEGAA</sequence>
<accession>Q58IP9</accession>